<dbReference type="InterPro" id="IPR012674">
    <property type="entry name" value="Calycin"/>
</dbReference>
<dbReference type="SUPFAM" id="SSF50814">
    <property type="entry name" value="Lipocalins"/>
    <property type="match status" value="1"/>
</dbReference>
<dbReference type="GO" id="GO:0030682">
    <property type="term" value="P:symbiont-mediated perturbation of host defenses"/>
    <property type="evidence" value="ECO:0007669"/>
    <property type="project" value="InterPro"/>
</dbReference>
<feature type="chain" id="PRO_5001517404" evidence="1">
    <location>
        <begin position="32"/>
        <end position="222"/>
    </location>
</feature>
<organism evidence="2">
    <name type="scientific">Amblyomma cajennense</name>
    <name type="common">Cayenne tick</name>
    <name type="synonym">Acarus cajennensis</name>
    <dbReference type="NCBI Taxonomy" id="34607"/>
    <lineage>
        <taxon>Eukaryota</taxon>
        <taxon>Metazoa</taxon>
        <taxon>Ecdysozoa</taxon>
        <taxon>Arthropoda</taxon>
        <taxon>Chelicerata</taxon>
        <taxon>Arachnida</taxon>
        <taxon>Acari</taxon>
        <taxon>Parasitiformes</taxon>
        <taxon>Ixodida</taxon>
        <taxon>Ixodoidea</taxon>
        <taxon>Ixodidae</taxon>
        <taxon>Amblyomminae</taxon>
        <taxon>Amblyomma</taxon>
    </lineage>
</organism>
<evidence type="ECO:0000256" key="1">
    <source>
        <dbReference type="SAM" id="SignalP"/>
    </source>
</evidence>
<dbReference type="AlphaFoldDB" id="A0A023FS86"/>
<proteinExistence type="evidence at transcript level"/>
<dbReference type="Gene3D" id="2.40.128.20">
    <property type="match status" value="1"/>
</dbReference>
<dbReference type="EMBL" id="GBBK01000203">
    <property type="protein sequence ID" value="JAC24279.1"/>
    <property type="molecule type" value="mRNA"/>
</dbReference>
<reference evidence="2" key="1">
    <citation type="submission" date="2014-03" db="EMBL/GenBank/DDBJ databases">
        <title>The sialotranscriptome of Amblyomma triste, Amblyomma parvum and Amblyomma cajennense ticks, uncovered by 454-based RNA-seq.</title>
        <authorList>
            <person name="Garcia G.R."/>
            <person name="Gardinassi L.G."/>
            <person name="Ribeiro J.M."/>
            <person name="Anatriello E."/>
            <person name="Ferreira B.R."/>
            <person name="Moreira H.N."/>
            <person name="Mafra C."/>
            <person name="Olegario M.M."/>
            <person name="Szabo P.J."/>
            <person name="Miranda-Santos I.K."/>
            <person name="Maruyama S.R."/>
        </authorList>
    </citation>
    <scope>NUCLEOTIDE SEQUENCE</scope>
    <source>
        <strain evidence="2">Uberlandia</strain>
        <tissue evidence="2">Salivary glands</tissue>
    </source>
</reference>
<dbReference type="GO" id="GO:0043176">
    <property type="term" value="F:amine binding"/>
    <property type="evidence" value="ECO:0007669"/>
    <property type="project" value="InterPro"/>
</dbReference>
<keyword evidence="1" id="KW-0732">Signal</keyword>
<dbReference type="InterPro" id="IPR002970">
    <property type="entry name" value="Tick_his-bd"/>
</dbReference>
<accession>A0A023FS86</accession>
<evidence type="ECO:0000313" key="2">
    <source>
        <dbReference type="EMBL" id="JAC24279.1"/>
    </source>
</evidence>
<name>A0A023FS86_AMBCJ</name>
<dbReference type="Pfam" id="PF02098">
    <property type="entry name" value="His_binding"/>
    <property type="match status" value="1"/>
</dbReference>
<feature type="signal peptide" evidence="1">
    <location>
        <begin position="1"/>
        <end position="31"/>
    </location>
</feature>
<sequence>MRKSRSCTTMGRWRALWIAAHVAICCHVGYGNHITDNGENIDIKKAVNTNQTLWLLEQTYKNSFTLCSENFCIKENETCIRNKMVNISDTEYYFNQTVRVENDDATLYLGKFVETNPLKSMEVTDTTGPADPELWTLQYQDPENGPCMVFSIEPLDPELRKSFGTCEMYFRGRPTSSDPSQSCKNFFTQRCNSTAVYKPYRDTCSDDPTLADSTASNDIPGN</sequence>
<protein>
    <submittedName>
        <fullName evidence="2">Putative lipocalin-2 1</fullName>
    </submittedName>
</protein>